<dbReference type="Gene3D" id="1.10.150.400">
    <property type="match status" value="1"/>
</dbReference>
<dbReference type="AlphaFoldDB" id="A0A4R5U6X9"/>
<reference evidence="1 2" key="1">
    <citation type="submission" date="2019-03" db="EMBL/GenBank/DDBJ databases">
        <title>Luteimonas zhaokaii sp.nov., isolated from the rectal contents of Plateau pika in Yushu, Qinghai Province, China.</title>
        <authorList>
            <person name="Zhang G."/>
        </authorList>
    </citation>
    <scope>NUCLEOTIDE SEQUENCE [LARGE SCALE GENOMIC DNA]</scope>
    <source>
        <strain evidence="1 2">THG-MD21</strain>
    </source>
</reference>
<dbReference type="OrthoDB" id="9816424at2"/>
<keyword evidence="2" id="KW-1185">Reference proteome</keyword>
<dbReference type="InterPro" id="IPR007739">
    <property type="entry name" value="RgpF"/>
</dbReference>
<dbReference type="Gene3D" id="3.40.50.1000">
    <property type="entry name" value="HAD superfamily/HAD-like"/>
    <property type="match status" value="1"/>
</dbReference>
<dbReference type="InterPro" id="IPR036412">
    <property type="entry name" value="HAD-like_sf"/>
</dbReference>
<accession>A0A4R5U6X9</accession>
<dbReference type="EMBL" id="SMTG01000005">
    <property type="protein sequence ID" value="TDK30005.1"/>
    <property type="molecule type" value="Genomic_DNA"/>
</dbReference>
<comment type="caution">
    <text evidence="1">The sequence shown here is derived from an EMBL/GenBank/DDBJ whole genome shotgun (WGS) entry which is preliminary data.</text>
</comment>
<organism evidence="1 2">
    <name type="scientific">Luteimonas terrae</name>
    <dbReference type="NCBI Taxonomy" id="1530191"/>
    <lineage>
        <taxon>Bacteria</taxon>
        <taxon>Pseudomonadati</taxon>
        <taxon>Pseudomonadota</taxon>
        <taxon>Gammaproteobacteria</taxon>
        <taxon>Lysobacterales</taxon>
        <taxon>Lysobacteraceae</taxon>
        <taxon>Luteimonas</taxon>
    </lineage>
</organism>
<proteinExistence type="predicted"/>
<evidence type="ECO:0000313" key="2">
    <source>
        <dbReference type="Proteomes" id="UP000295543"/>
    </source>
</evidence>
<protein>
    <submittedName>
        <fullName evidence="1">Polysaccharide biosynthesis protein</fullName>
    </submittedName>
</protein>
<dbReference type="InterPro" id="IPR023214">
    <property type="entry name" value="HAD_sf"/>
</dbReference>
<dbReference type="SUPFAM" id="SSF56784">
    <property type="entry name" value="HAD-like"/>
    <property type="match status" value="1"/>
</dbReference>
<dbReference type="RefSeq" id="WP_133394199.1">
    <property type="nucleotide sequence ID" value="NZ_SMTG01000005.1"/>
</dbReference>
<gene>
    <name evidence="1" type="ORF">E2F49_12440</name>
</gene>
<dbReference type="Pfam" id="PF05045">
    <property type="entry name" value="RgpF"/>
    <property type="match status" value="1"/>
</dbReference>
<name>A0A4R5U6X9_9GAMM</name>
<sequence>MKHVSGLVQAVRRGIDVRGGGVRGFTALLARVWRMLLALGARGVLARLRAASRTSSVIAPPEDGYKFPLPAPIEGTTLRVGVMLHLFYADLAEEFATALSHMPVPFVLLVSVADAVEIPRVRQAFAGIDVIRRIEVIPVPNRGRDIAPLLVTFREDLLELDIVCHLHSKKSLHSKGVQSRWRSYLVDSLLGSRERITWQLGMFIAEPSLGLLYPESHETFPLWGHTWLGNAAIAREIADRIGFQIDASAYIDFPAGSMFWARLDAIRPLLQLELPLTAFPEESGQLDGTLQHAIERLFVAVARSTGYRIGVLPQDGNLSLSSEGSRNWTAYFASPLRERIDVAAVDAKLISLDVFDTLVQRPFLSPEGARRYLSRLAARTLGVDAFEDLRIRAEASARHALGRDPTLVEIYAALAERMPCAPVDALQALELSTEQRLLRTRPGVIESVSSLKTRGLRVIALSDMYLDGATLREVLPPQVAALTEKWSVSCETGLRKDDGSAWPALASWSAVAPAAWLHVGDNEHADIQQPHWQGMLTPAHVLRASALFDVVPALRPLRPAADAPWPEQLRLGLIANHFSAIADIDPTTFLDTFTVSPRTLGYAVIGPLVLDYLIWLIGKALASDVSTVLFLSREGHLLVQAFERLQAATPDRTGGLRGRYFLASRQATGLASLRDADDLATLLEGTYNGTLGGLLDARLGVRAAASARDQLGGAMDEMVFLPEMHNAVVTRLSPVLDALLALAENARTEYRAYWRENVGDKAALIADIGYAGTIQRNLSRLLGHPVDGAYFALDDRAERRLSGISSAHARYYDGRRETGRSTVLAHDLLLESILTAPHAQFSGFESCGEGRQPIFAGRDADPARWQVIEAVHAGALAFIDDALDAAGPLVDELVFDVESVQIPLECIGNRRWHAPWLAGIGIEDAFTGRGQVPAAGR</sequence>
<evidence type="ECO:0000313" key="1">
    <source>
        <dbReference type="EMBL" id="TDK30005.1"/>
    </source>
</evidence>
<dbReference type="Proteomes" id="UP000295543">
    <property type="component" value="Unassembled WGS sequence"/>
</dbReference>